<proteinExistence type="predicted"/>
<organism evidence="3 4">
    <name type="scientific">Actinopolyspora mzabensis</name>
    <dbReference type="NCBI Taxonomy" id="995066"/>
    <lineage>
        <taxon>Bacteria</taxon>
        <taxon>Bacillati</taxon>
        <taxon>Actinomycetota</taxon>
        <taxon>Actinomycetes</taxon>
        <taxon>Actinopolysporales</taxon>
        <taxon>Actinopolysporaceae</taxon>
        <taxon>Actinopolyspora</taxon>
    </lineage>
</organism>
<keyword evidence="2" id="KW-1133">Transmembrane helix</keyword>
<feature type="compositionally biased region" description="Basic and acidic residues" evidence="1">
    <location>
        <begin position="49"/>
        <end position="62"/>
    </location>
</feature>
<evidence type="ECO:0000313" key="4">
    <source>
        <dbReference type="Proteomes" id="UP000199213"/>
    </source>
</evidence>
<reference evidence="4" key="1">
    <citation type="submission" date="2016-10" db="EMBL/GenBank/DDBJ databases">
        <authorList>
            <person name="Varghese N."/>
            <person name="Submissions S."/>
        </authorList>
    </citation>
    <scope>NUCLEOTIDE SEQUENCE [LARGE SCALE GENOMIC DNA]</scope>
    <source>
        <strain evidence="4">DSM 45460</strain>
    </source>
</reference>
<keyword evidence="2" id="KW-0472">Membrane</keyword>
<feature type="transmembrane region" description="Helical" evidence="2">
    <location>
        <begin position="89"/>
        <end position="107"/>
    </location>
</feature>
<dbReference type="Proteomes" id="UP000199213">
    <property type="component" value="Unassembled WGS sequence"/>
</dbReference>
<evidence type="ECO:0000256" key="1">
    <source>
        <dbReference type="SAM" id="MobiDB-lite"/>
    </source>
</evidence>
<dbReference type="AlphaFoldDB" id="A0A1G8YBM6"/>
<keyword evidence="2" id="KW-0812">Transmembrane</keyword>
<protein>
    <submittedName>
        <fullName evidence="3">Uncharacterized protein</fullName>
    </submittedName>
</protein>
<sequence>MTTPARTTWLVTGVAVVGLALIAALFLVPKLVVSGEEDGETISHRLRSQHNEGHDTRPRSTDEYWTEKRIREAEPAGPVAVSPVPYRELAAGAGILIVVGTTIVWLLRRQRRG</sequence>
<dbReference type="OrthoDB" id="5196223at2"/>
<dbReference type="RefSeq" id="WP_092627130.1">
    <property type="nucleotide sequence ID" value="NZ_FNFM01000003.1"/>
</dbReference>
<gene>
    <name evidence="3" type="ORF">SAMN04487820_103367</name>
</gene>
<accession>A0A1G8YBM6</accession>
<feature type="transmembrane region" description="Helical" evidence="2">
    <location>
        <begin position="7"/>
        <end position="28"/>
    </location>
</feature>
<name>A0A1G8YBM6_ACTMZ</name>
<feature type="region of interest" description="Disordered" evidence="1">
    <location>
        <begin position="43"/>
        <end position="62"/>
    </location>
</feature>
<dbReference type="EMBL" id="FNFM01000003">
    <property type="protein sequence ID" value="SDK00262.1"/>
    <property type="molecule type" value="Genomic_DNA"/>
</dbReference>
<keyword evidence="4" id="KW-1185">Reference proteome</keyword>
<evidence type="ECO:0000313" key="3">
    <source>
        <dbReference type="EMBL" id="SDK00262.1"/>
    </source>
</evidence>
<evidence type="ECO:0000256" key="2">
    <source>
        <dbReference type="SAM" id="Phobius"/>
    </source>
</evidence>